<reference evidence="3 4" key="1">
    <citation type="journal article" date="2021" name="Elife">
        <title>Chloroplast acquisition without the gene transfer in kleptoplastic sea slugs, Plakobranchus ocellatus.</title>
        <authorList>
            <person name="Maeda T."/>
            <person name="Takahashi S."/>
            <person name="Yoshida T."/>
            <person name="Shimamura S."/>
            <person name="Takaki Y."/>
            <person name="Nagai Y."/>
            <person name="Toyoda A."/>
            <person name="Suzuki Y."/>
            <person name="Arimoto A."/>
            <person name="Ishii H."/>
            <person name="Satoh N."/>
            <person name="Nishiyama T."/>
            <person name="Hasebe M."/>
            <person name="Maruyama T."/>
            <person name="Minagawa J."/>
            <person name="Obokata J."/>
            <person name="Shigenobu S."/>
        </authorList>
    </citation>
    <scope>NUCLEOTIDE SEQUENCE [LARGE SCALE GENOMIC DNA]</scope>
</reference>
<dbReference type="GO" id="GO:0004867">
    <property type="term" value="F:serine-type endopeptidase inhibitor activity"/>
    <property type="evidence" value="ECO:0007669"/>
    <property type="project" value="UniProtKB-KW"/>
</dbReference>
<gene>
    <name evidence="3" type="ORF">PoB_001902900</name>
</gene>
<organism evidence="3 4">
    <name type="scientific">Plakobranchus ocellatus</name>
    <dbReference type="NCBI Taxonomy" id="259542"/>
    <lineage>
        <taxon>Eukaryota</taxon>
        <taxon>Metazoa</taxon>
        <taxon>Spiralia</taxon>
        <taxon>Lophotrochozoa</taxon>
        <taxon>Mollusca</taxon>
        <taxon>Gastropoda</taxon>
        <taxon>Heterobranchia</taxon>
        <taxon>Euthyneura</taxon>
        <taxon>Panpulmonata</taxon>
        <taxon>Sacoglossa</taxon>
        <taxon>Placobranchoidea</taxon>
        <taxon>Plakobranchidae</taxon>
        <taxon>Plakobranchus</taxon>
    </lineage>
</organism>
<dbReference type="InterPro" id="IPR042178">
    <property type="entry name" value="Serpin_sf_1"/>
</dbReference>
<dbReference type="InterPro" id="IPR023796">
    <property type="entry name" value="Serpin_dom"/>
</dbReference>
<sequence length="159" mass="17018">MEDFSAEVGDERIEDVGGPSSIGTVNKRESRRLNGAKSMILPSQILGIKTILGDSGPGTAQRCLHFQANQGTGRRRPIHGRRRGGRGRFGRGGQGGHGNRGRGGANKVDITLLIRGLSNSMGSFGWNVYRRLAISNPDNFVFSPFSVYAALGMVLLGAH</sequence>
<keyword evidence="4" id="KW-1185">Reference proteome</keyword>
<feature type="region of interest" description="Disordered" evidence="1">
    <location>
        <begin position="70"/>
        <end position="103"/>
    </location>
</feature>
<dbReference type="Pfam" id="PF00079">
    <property type="entry name" value="Serpin"/>
    <property type="match status" value="1"/>
</dbReference>
<proteinExistence type="predicted"/>
<evidence type="ECO:0000259" key="2">
    <source>
        <dbReference type="Pfam" id="PF00079"/>
    </source>
</evidence>
<evidence type="ECO:0000313" key="4">
    <source>
        <dbReference type="Proteomes" id="UP000735302"/>
    </source>
</evidence>
<dbReference type="InterPro" id="IPR036186">
    <property type="entry name" value="Serpin_sf"/>
</dbReference>
<evidence type="ECO:0000256" key="1">
    <source>
        <dbReference type="SAM" id="MobiDB-lite"/>
    </source>
</evidence>
<protein>
    <submittedName>
        <fullName evidence="3">Serine protease inhibitor a3k</fullName>
    </submittedName>
</protein>
<evidence type="ECO:0000313" key="3">
    <source>
        <dbReference type="EMBL" id="GFN92523.1"/>
    </source>
</evidence>
<feature type="domain" description="Serpin" evidence="2">
    <location>
        <begin position="121"/>
        <end position="159"/>
    </location>
</feature>
<feature type="compositionally biased region" description="Basic residues" evidence="1">
    <location>
        <begin position="73"/>
        <end position="89"/>
    </location>
</feature>
<accession>A0AAV3ZDR5</accession>
<feature type="non-terminal residue" evidence="3">
    <location>
        <position position="159"/>
    </location>
</feature>
<feature type="compositionally biased region" description="Gly residues" evidence="1">
    <location>
        <begin position="90"/>
        <end position="103"/>
    </location>
</feature>
<dbReference type="Proteomes" id="UP000735302">
    <property type="component" value="Unassembled WGS sequence"/>
</dbReference>
<name>A0AAV3ZDR5_9GAST</name>
<dbReference type="SUPFAM" id="SSF56574">
    <property type="entry name" value="Serpins"/>
    <property type="match status" value="1"/>
</dbReference>
<feature type="region of interest" description="Disordered" evidence="1">
    <location>
        <begin position="1"/>
        <end position="30"/>
    </location>
</feature>
<comment type="caution">
    <text evidence="3">The sequence shown here is derived from an EMBL/GenBank/DDBJ whole genome shotgun (WGS) entry which is preliminary data.</text>
</comment>
<dbReference type="Gene3D" id="3.30.497.10">
    <property type="entry name" value="Antithrombin, subunit I, domain 2"/>
    <property type="match status" value="1"/>
</dbReference>
<dbReference type="AlphaFoldDB" id="A0AAV3ZDR5"/>
<dbReference type="EMBL" id="BLXT01002255">
    <property type="protein sequence ID" value="GFN92523.1"/>
    <property type="molecule type" value="Genomic_DNA"/>
</dbReference>
<keyword evidence="3" id="KW-0722">Serine protease inhibitor</keyword>
<keyword evidence="3" id="KW-0646">Protease inhibitor</keyword>